<evidence type="ECO:0000313" key="2">
    <source>
        <dbReference type="EMBL" id="KAJ7095269.1"/>
    </source>
</evidence>
<feature type="region of interest" description="Disordered" evidence="1">
    <location>
        <begin position="125"/>
        <end position="369"/>
    </location>
</feature>
<gene>
    <name evidence="2" type="ORF">B0H15DRAFT_828795</name>
</gene>
<feature type="region of interest" description="Disordered" evidence="1">
    <location>
        <begin position="403"/>
        <end position="424"/>
    </location>
</feature>
<proteinExistence type="predicted"/>
<feature type="compositionally biased region" description="Low complexity" evidence="1">
    <location>
        <begin position="276"/>
        <end position="312"/>
    </location>
</feature>
<protein>
    <submittedName>
        <fullName evidence="2">Uncharacterized protein</fullName>
    </submittedName>
</protein>
<feature type="compositionally biased region" description="Low complexity" evidence="1">
    <location>
        <begin position="125"/>
        <end position="139"/>
    </location>
</feature>
<feature type="compositionally biased region" description="Gly residues" evidence="1">
    <location>
        <begin position="184"/>
        <end position="193"/>
    </location>
</feature>
<dbReference type="Proteomes" id="UP001222325">
    <property type="component" value="Unassembled WGS sequence"/>
</dbReference>
<comment type="caution">
    <text evidence="2">The sequence shown here is derived from an EMBL/GenBank/DDBJ whole genome shotgun (WGS) entry which is preliminary data.</text>
</comment>
<organism evidence="2 3">
    <name type="scientific">Mycena belliarum</name>
    <dbReference type="NCBI Taxonomy" id="1033014"/>
    <lineage>
        <taxon>Eukaryota</taxon>
        <taxon>Fungi</taxon>
        <taxon>Dikarya</taxon>
        <taxon>Basidiomycota</taxon>
        <taxon>Agaricomycotina</taxon>
        <taxon>Agaricomycetes</taxon>
        <taxon>Agaricomycetidae</taxon>
        <taxon>Agaricales</taxon>
        <taxon>Marasmiineae</taxon>
        <taxon>Mycenaceae</taxon>
        <taxon>Mycena</taxon>
    </lineage>
</organism>
<evidence type="ECO:0000256" key="1">
    <source>
        <dbReference type="SAM" id="MobiDB-lite"/>
    </source>
</evidence>
<feature type="compositionally biased region" description="Low complexity" evidence="1">
    <location>
        <begin position="174"/>
        <end position="183"/>
    </location>
</feature>
<sequence length="424" mass="44525">MCYAAGSLNQAVNVCPLCRVFPHPRCPHTREVCRNRTNHPRFDVLFLKNAEVDSFNGCGYCKWAHTNPPPKAAGYYNTGWPGCCRPPTASEHRLIHPADWRSVSLVHHIPIPPDVKALLDNLTSRGSPVPSVSPVRSGPTARPSADRRNSSAGKSASVPIPGKGRSGGSPQMVASSIASNSSRGSGGSGGGGASTSVPTTSTMEQVQKRREILAESEKPPGSSNSSPSRKHIDLEVALLPRRNSGARPPASTVSSSVSKVIADGLTPGSRERRRSVSSTQPSTSSKMSPPVTTKTSSPPVSTKASTKASATARPVDPPRPPKKIDAETSSTSSSGSDSLGSMTESTVTSDGGFTDYLSDESEAELQRQAEAKAALVAQNEAEELEFRAARQALANIGLRPPKSWVATEGERSTARLGAATSTRS</sequence>
<keyword evidence="3" id="KW-1185">Reference proteome</keyword>
<feature type="compositionally biased region" description="Low complexity" evidence="1">
    <location>
        <begin position="327"/>
        <end position="345"/>
    </location>
</feature>
<reference evidence="2" key="1">
    <citation type="submission" date="2023-03" db="EMBL/GenBank/DDBJ databases">
        <title>Massive genome expansion in bonnet fungi (Mycena s.s.) driven by repeated elements and novel gene families across ecological guilds.</title>
        <authorList>
            <consortium name="Lawrence Berkeley National Laboratory"/>
            <person name="Harder C.B."/>
            <person name="Miyauchi S."/>
            <person name="Viragh M."/>
            <person name="Kuo A."/>
            <person name="Thoen E."/>
            <person name="Andreopoulos B."/>
            <person name="Lu D."/>
            <person name="Skrede I."/>
            <person name="Drula E."/>
            <person name="Henrissat B."/>
            <person name="Morin E."/>
            <person name="Kohler A."/>
            <person name="Barry K."/>
            <person name="LaButti K."/>
            <person name="Morin E."/>
            <person name="Salamov A."/>
            <person name="Lipzen A."/>
            <person name="Mereny Z."/>
            <person name="Hegedus B."/>
            <person name="Baldrian P."/>
            <person name="Stursova M."/>
            <person name="Weitz H."/>
            <person name="Taylor A."/>
            <person name="Grigoriev I.V."/>
            <person name="Nagy L.G."/>
            <person name="Martin F."/>
            <person name="Kauserud H."/>
        </authorList>
    </citation>
    <scope>NUCLEOTIDE SEQUENCE</scope>
    <source>
        <strain evidence="2">CBHHK173m</strain>
    </source>
</reference>
<dbReference type="EMBL" id="JARJCN010000013">
    <property type="protein sequence ID" value="KAJ7095269.1"/>
    <property type="molecule type" value="Genomic_DNA"/>
</dbReference>
<name>A0AAD6XTU2_9AGAR</name>
<feature type="compositionally biased region" description="Basic and acidic residues" evidence="1">
    <location>
        <begin position="206"/>
        <end position="218"/>
    </location>
</feature>
<dbReference type="AlphaFoldDB" id="A0AAD6XTU2"/>
<accession>A0AAD6XTU2</accession>
<evidence type="ECO:0000313" key="3">
    <source>
        <dbReference type="Proteomes" id="UP001222325"/>
    </source>
</evidence>